<dbReference type="OrthoDB" id="10260741at2759"/>
<comment type="caution">
    <text evidence="2">The sequence shown here is derived from an EMBL/GenBank/DDBJ whole genome shotgun (WGS) entry which is preliminary data.</text>
</comment>
<dbReference type="PANTHER" id="PTHR21255">
    <property type="entry name" value="T-COMPLEX-ASSOCIATED-TESTIS-EXPRESSED 1/ DYNEIN LIGHT CHAIN"/>
    <property type="match status" value="1"/>
</dbReference>
<feature type="region of interest" description="Disordered" evidence="1">
    <location>
        <begin position="1"/>
        <end position="27"/>
    </location>
</feature>
<dbReference type="STRING" id="307507.A0A2V0P633"/>
<dbReference type="GO" id="GO:0005737">
    <property type="term" value="C:cytoplasm"/>
    <property type="evidence" value="ECO:0007669"/>
    <property type="project" value="TreeGrafter"/>
</dbReference>
<gene>
    <name evidence="2" type="ORF">Rsub_07762</name>
</gene>
<accession>A0A2V0P633</accession>
<reference evidence="2 3" key="1">
    <citation type="journal article" date="2018" name="Sci. Rep.">
        <title>Raphidocelis subcapitata (=Pseudokirchneriella subcapitata) provides an insight into genome evolution and environmental adaptations in the Sphaeropleales.</title>
        <authorList>
            <person name="Suzuki S."/>
            <person name="Yamaguchi H."/>
            <person name="Nakajima N."/>
            <person name="Kawachi M."/>
        </authorList>
    </citation>
    <scope>NUCLEOTIDE SEQUENCE [LARGE SCALE GENOMIC DNA]</scope>
    <source>
        <strain evidence="2 3">NIES-35</strain>
    </source>
</reference>
<dbReference type="InterPro" id="IPR005334">
    <property type="entry name" value="Tctex-1-like"/>
</dbReference>
<dbReference type="AlphaFoldDB" id="A0A2V0P633"/>
<dbReference type="GO" id="GO:0045505">
    <property type="term" value="F:dynein intermediate chain binding"/>
    <property type="evidence" value="ECO:0007669"/>
    <property type="project" value="TreeGrafter"/>
</dbReference>
<dbReference type="CDD" id="cd21459">
    <property type="entry name" value="DLC-like_TCTEX1D2"/>
    <property type="match status" value="1"/>
</dbReference>
<dbReference type="InterPro" id="IPR038586">
    <property type="entry name" value="Tctex-1-like_sf"/>
</dbReference>
<dbReference type="Gene3D" id="3.30.1140.40">
    <property type="entry name" value="Tctex-1"/>
    <property type="match status" value="1"/>
</dbReference>
<dbReference type="InParanoid" id="A0A2V0P633"/>
<evidence type="ECO:0000256" key="1">
    <source>
        <dbReference type="SAM" id="MobiDB-lite"/>
    </source>
</evidence>
<dbReference type="Pfam" id="PF03645">
    <property type="entry name" value="Tctex-1"/>
    <property type="match status" value="1"/>
</dbReference>
<protein>
    <recommendedName>
        <fullName evidence="4">Tctex1 domain-containing protein</fullName>
    </recommendedName>
</protein>
<dbReference type="EMBL" id="BDRX01000063">
    <property type="protein sequence ID" value="GBF95334.1"/>
    <property type="molecule type" value="Genomic_DNA"/>
</dbReference>
<name>A0A2V0P633_9CHLO</name>
<dbReference type="PANTHER" id="PTHR21255:SF67">
    <property type="entry name" value="TCTEX1 DOMAIN-CONTAINING PROTEIN 2"/>
    <property type="match status" value="1"/>
</dbReference>
<sequence length="131" mass="14053">MPGEAGAPGARPPFAEGPAPLAAPAHGERFSAPRAKALVGEVLRARLGGAAYDADSASSWAREISEEIRERLKAEPWAPRYKVVVQVVLGEQRGGACKAVARCFWDEQSDGVAQDSFANVRCRRHAWKVGD</sequence>
<evidence type="ECO:0000313" key="3">
    <source>
        <dbReference type="Proteomes" id="UP000247498"/>
    </source>
</evidence>
<dbReference type="Proteomes" id="UP000247498">
    <property type="component" value="Unassembled WGS sequence"/>
</dbReference>
<proteinExistence type="predicted"/>
<feature type="compositionally biased region" description="Low complexity" evidence="1">
    <location>
        <begin position="1"/>
        <end position="20"/>
    </location>
</feature>
<evidence type="ECO:0000313" key="2">
    <source>
        <dbReference type="EMBL" id="GBF95334.1"/>
    </source>
</evidence>
<dbReference type="GO" id="GO:0005868">
    <property type="term" value="C:cytoplasmic dynein complex"/>
    <property type="evidence" value="ECO:0007669"/>
    <property type="project" value="TreeGrafter"/>
</dbReference>
<organism evidence="2 3">
    <name type="scientific">Raphidocelis subcapitata</name>
    <dbReference type="NCBI Taxonomy" id="307507"/>
    <lineage>
        <taxon>Eukaryota</taxon>
        <taxon>Viridiplantae</taxon>
        <taxon>Chlorophyta</taxon>
        <taxon>core chlorophytes</taxon>
        <taxon>Chlorophyceae</taxon>
        <taxon>CS clade</taxon>
        <taxon>Sphaeropleales</taxon>
        <taxon>Selenastraceae</taxon>
        <taxon>Raphidocelis</taxon>
    </lineage>
</organism>
<keyword evidence="3" id="KW-1185">Reference proteome</keyword>
<evidence type="ECO:0008006" key="4">
    <source>
        <dbReference type="Google" id="ProtNLM"/>
    </source>
</evidence>
<dbReference type="GO" id="GO:0007018">
    <property type="term" value="P:microtubule-based movement"/>
    <property type="evidence" value="ECO:0007669"/>
    <property type="project" value="TreeGrafter"/>
</dbReference>